<dbReference type="CDD" id="cd00009">
    <property type="entry name" value="AAA"/>
    <property type="match status" value="1"/>
</dbReference>
<dbReference type="Gene3D" id="1.10.1780.10">
    <property type="entry name" value="Clp, N-terminal domain"/>
    <property type="match status" value="1"/>
</dbReference>
<evidence type="ECO:0000313" key="14">
    <source>
        <dbReference type="Proteomes" id="UP000254601"/>
    </source>
</evidence>
<keyword evidence="3 9" id="KW-0677">Repeat</keyword>
<dbReference type="Pfam" id="PF02861">
    <property type="entry name" value="Clp_N"/>
    <property type="match status" value="1"/>
</dbReference>
<dbReference type="GO" id="GO:0016887">
    <property type="term" value="F:ATP hydrolysis activity"/>
    <property type="evidence" value="ECO:0007669"/>
    <property type="project" value="InterPro"/>
</dbReference>
<keyword evidence="6 11" id="KW-0175">Coiled coil</keyword>
<keyword evidence="14" id="KW-1185">Reference proteome</keyword>
<evidence type="ECO:0000256" key="5">
    <source>
        <dbReference type="ARBA" id="ARBA00022840"/>
    </source>
</evidence>
<dbReference type="EMBL" id="UHIC01000001">
    <property type="protein sequence ID" value="SUO93803.1"/>
    <property type="molecule type" value="Genomic_DNA"/>
</dbReference>
<dbReference type="InterPro" id="IPR027417">
    <property type="entry name" value="P-loop_NTPase"/>
</dbReference>
<feature type="domain" description="Clp R" evidence="12">
    <location>
        <begin position="1"/>
        <end position="145"/>
    </location>
</feature>
<dbReference type="OrthoDB" id="9803641at2"/>
<dbReference type="PANTHER" id="PTHR11638:SF18">
    <property type="entry name" value="HEAT SHOCK PROTEIN 104"/>
    <property type="match status" value="1"/>
</dbReference>
<dbReference type="GO" id="GO:0034605">
    <property type="term" value="P:cellular response to heat"/>
    <property type="evidence" value="ECO:0007669"/>
    <property type="project" value="TreeGrafter"/>
</dbReference>
<comment type="function">
    <text evidence="11">Part of a stress-induced multi-chaperone system, it is involved in the recovery of the cell from heat-induced damage, in cooperation with DnaK, DnaJ and GrpE.</text>
</comment>
<dbReference type="PANTHER" id="PTHR11638">
    <property type="entry name" value="ATP-DEPENDENT CLP PROTEASE"/>
    <property type="match status" value="1"/>
</dbReference>
<dbReference type="FunFam" id="3.40.50.300:FF:000010">
    <property type="entry name" value="Chaperone clpB 1, putative"/>
    <property type="match status" value="1"/>
</dbReference>
<dbReference type="SUPFAM" id="SSF81923">
    <property type="entry name" value="Double Clp-N motif"/>
    <property type="match status" value="1"/>
</dbReference>
<dbReference type="Gene3D" id="1.10.8.60">
    <property type="match status" value="1"/>
</dbReference>
<dbReference type="FunFam" id="3.40.50.300:FF:000025">
    <property type="entry name" value="ATP-dependent Clp protease subunit"/>
    <property type="match status" value="1"/>
</dbReference>
<evidence type="ECO:0000259" key="12">
    <source>
        <dbReference type="PROSITE" id="PS51903"/>
    </source>
</evidence>
<keyword evidence="11 13" id="KW-0346">Stress response</keyword>
<dbReference type="PROSITE" id="PS00871">
    <property type="entry name" value="CLPAB_2"/>
    <property type="match status" value="1"/>
</dbReference>
<evidence type="ECO:0000256" key="3">
    <source>
        <dbReference type="ARBA" id="ARBA00022737"/>
    </source>
</evidence>
<reference evidence="13 14" key="1">
    <citation type="submission" date="2018-06" db="EMBL/GenBank/DDBJ databases">
        <authorList>
            <consortium name="Pathogen Informatics"/>
            <person name="Doyle S."/>
        </authorList>
    </citation>
    <scope>NUCLEOTIDE SEQUENCE [LARGE SCALE GENOMIC DNA]</scope>
    <source>
        <strain evidence="13 14">NCTC13337</strain>
    </source>
</reference>
<dbReference type="GO" id="GO:0005737">
    <property type="term" value="C:cytoplasm"/>
    <property type="evidence" value="ECO:0007669"/>
    <property type="project" value="UniProtKB-SubCell"/>
</dbReference>
<evidence type="ECO:0000256" key="6">
    <source>
        <dbReference type="ARBA" id="ARBA00023054"/>
    </source>
</evidence>
<proteinExistence type="inferred from homology"/>
<keyword evidence="11" id="KW-0963">Cytoplasm</keyword>
<dbReference type="SUPFAM" id="SSF52540">
    <property type="entry name" value="P-loop containing nucleoside triphosphate hydrolases"/>
    <property type="match status" value="2"/>
</dbReference>
<dbReference type="SMART" id="SM01086">
    <property type="entry name" value="ClpB_D2-small"/>
    <property type="match status" value="1"/>
</dbReference>
<evidence type="ECO:0000313" key="13">
    <source>
        <dbReference type="EMBL" id="SUO93803.1"/>
    </source>
</evidence>
<dbReference type="PRINTS" id="PR00300">
    <property type="entry name" value="CLPPROTEASEA"/>
</dbReference>
<dbReference type="PROSITE" id="PS51903">
    <property type="entry name" value="CLP_R"/>
    <property type="match status" value="1"/>
</dbReference>
<accession>A0A380MPI2</accession>
<keyword evidence="4 10" id="KW-0547">Nucleotide-binding</keyword>
<feature type="coiled-coil region" evidence="11">
    <location>
        <begin position="411"/>
        <end position="525"/>
    </location>
</feature>
<dbReference type="InterPro" id="IPR017730">
    <property type="entry name" value="Chaperonin_ClpB"/>
</dbReference>
<dbReference type="Gene3D" id="3.40.50.300">
    <property type="entry name" value="P-loop containing nucleotide triphosphate hydrolases"/>
    <property type="match status" value="3"/>
</dbReference>
<dbReference type="InterPro" id="IPR004176">
    <property type="entry name" value="Clp_R_N"/>
</dbReference>
<dbReference type="SMART" id="SM00382">
    <property type="entry name" value="AAA"/>
    <property type="match status" value="2"/>
</dbReference>
<dbReference type="InterPro" id="IPR003959">
    <property type="entry name" value="ATPase_AAA_core"/>
</dbReference>
<sequence>MNQKFTARFQEALSNAQSLAVGKDNNYMEPAHVLYALLNQEGGGALSILRQAGVNVNSLRSRLDEILQNLPTVSNPTGQVNISPELARLLNLCDKMAQQYGDEYISSELFLLALLDGKDDTAKALKEFGANKATLQKVVENLRGGEPVTDENAEDKREALKKYTLDVTQRALDGKIDPVIGRDEEIRRAMQILQRRSKNNPVLIGEPGVGKTAIVEGLAQRIANNEVPESLKGKRLLSLDLAALLAGTKYRGEFEERLKAVLTDISKSEGKIILFIDEIHTMVGAGKTEGSMDAGNMLKPALARGELHCIGATTLEEYRQYMEKDAALERRFQKVMVDEPSVEDTIAILRGLQERYEVHHGINITDPALVAAAQLSHRYISGRKLPDKAIDLIDEAAAQIRMELDSKPEAMDKIDRRLIQLKMERLALEKESDAASKKRLDDLDSEIEMQEKEYADLEEVWKAEKAGIQGAAVIKEQIDKLRVELDAAKRKGDFARMSEIQYGKLPELEAQLAEAEKHADDSHNKLVRSKVTAEEIAEIVSRWTGIPVSKMMESEKEKLLHLESVLNERVVGQQIAVEAVANAIRRNRAGLSDPNRPIGSFLFLGPTGVGKTELCRTLAQFMFDSEDNMIRIDMSEFMEKHSVARLIGAPPGYVGYDQGGYLTEAVRRKPYSVVLFDEIEKAHGDVFNILLQVLDDGRLTDGQGRTVDFRNTIIIMTSNLGSDLIQAMSDKSYEEMKAAVMEVVGAHFRPEFINRIDETIVFHSLGKEHMSNIAKIQLKRLERRLTERDLHLSISDDALAYLVDVGYDSTFGARPLKRAIQTVIENPLAARILAGEYLPGSTIHVDYKPENGIVFK</sequence>
<evidence type="ECO:0000256" key="11">
    <source>
        <dbReference type="RuleBase" id="RU362034"/>
    </source>
</evidence>
<dbReference type="FunFam" id="3.40.50.300:FF:000120">
    <property type="entry name" value="ATP-dependent chaperone ClpB"/>
    <property type="match status" value="1"/>
</dbReference>
<evidence type="ECO:0000256" key="4">
    <source>
        <dbReference type="ARBA" id="ARBA00022741"/>
    </source>
</evidence>
<comment type="subunit">
    <text evidence="8">Homohexamer. The oligomerization is ATP-dependent.</text>
</comment>
<dbReference type="AlphaFoldDB" id="A0A380MPI2"/>
<dbReference type="CDD" id="cd19499">
    <property type="entry name" value="RecA-like_ClpB_Hsp104-like"/>
    <property type="match status" value="1"/>
</dbReference>
<gene>
    <name evidence="11 13" type="primary">clpB</name>
    <name evidence="13" type="ORF">NCTC13337_00417</name>
</gene>
<dbReference type="GO" id="GO:0042026">
    <property type="term" value="P:protein refolding"/>
    <property type="evidence" value="ECO:0007669"/>
    <property type="project" value="UniProtKB-UniRule"/>
</dbReference>
<evidence type="ECO:0000256" key="2">
    <source>
        <dbReference type="ARBA" id="ARBA00017574"/>
    </source>
</evidence>
<dbReference type="InterPro" id="IPR036628">
    <property type="entry name" value="Clp_N_dom_sf"/>
</dbReference>
<name>A0A380MPI2_9GAMM</name>
<dbReference type="InterPro" id="IPR041546">
    <property type="entry name" value="ClpA/ClpB_AAA_lid"/>
</dbReference>
<evidence type="ECO:0000256" key="1">
    <source>
        <dbReference type="ARBA" id="ARBA00008675"/>
    </source>
</evidence>
<keyword evidence="5 10" id="KW-0067">ATP-binding</keyword>
<keyword evidence="7 10" id="KW-0143">Chaperone</keyword>
<dbReference type="NCBIfam" id="TIGR03346">
    <property type="entry name" value="chaperone_ClpB"/>
    <property type="match status" value="1"/>
</dbReference>
<dbReference type="InterPro" id="IPR003593">
    <property type="entry name" value="AAA+_ATPase"/>
</dbReference>
<dbReference type="Proteomes" id="UP000254601">
    <property type="component" value="Unassembled WGS sequence"/>
</dbReference>
<evidence type="ECO:0000256" key="8">
    <source>
        <dbReference type="ARBA" id="ARBA00026057"/>
    </source>
</evidence>
<dbReference type="GO" id="GO:0005524">
    <property type="term" value="F:ATP binding"/>
    <property type="evidence" value="ECO:0007669"/>
    <property type="project" value="UniProtKB-UniRule"/>
</dbReference>
<dbReference type="InterPro" id="IPR001270">
    <property type="entry name" value="ClpA/B"/>
</dbReference>
<organism evidence="13 14">
    <name type="scientific">Suttonella ornithocola</name>
    <dbReference type="NCBI Taxonomy" id="279832"/>
    <lineage>
        <taxon>Bacteria</taxon>
        <taxon>Pseudomonadati</taxon>
        <taxon>Pseudomonadota</taxon>
        <taxon>Gammaproteobacteria</taxon>
        <taxon>Cardiobacteriales</taxon>
        <taxon>Cardiobacteriaceae</taxon>
        <taxon>Suttonella</taxon>
    </lineage>
</organism>
<dbReference type="PROSITE" id="PS00870">
    <property type="entry name" value="CLPAB_1"/>
    <property type="match status" value="1"/>
</dbReference>
<dbReference type="InterPro" id="IPR018368">
    <property type="entry name" value="ClpA/B_CS1"/>
</dbReference>
<dbReference type="Pfam" id="PF07724">
    <property type="entry name" value="AAA_2"/>
    <property type="match status" value="1"/>
</dbReference>
<evidence type="ECO:0000256" key="7">
    <source>
        <dbReference type="ARBA" id="ARBA00023186"/>
    </source>
</evidence>
<dbReference type="FunFam" id="1.10.8.60:FF:000017">
    <property type="entry name" value="ATP-dependent chaperone ClpB"/>
    <property type="match status" value="1"/>
</dbReference>
<dbReference type="Pfam" id="PF17871">
    <property type="entry name" value="AAA_lid_9"/>
    <property type="match status" value="1"/>
</dbReference>
<protein>
    <recommendedName>
        <fullName evidence="2 11">Chaperone protein ClpB</fullName>
    </recommendedName>
</protein>
<comment type="subunit">
    <text evidence="11">Homohexamer; The oligomerization is ATP-dependent.</text>
</comment>
<dbReference type="Pfam" id="PF00004">
    <property type="entry name" value="AAA"/>
    <property type="match status" value="1"/>
</dbReference>
<dbReference type="RefSeq" id="WP_072576846.1">
    <property type="nucleotide sequence ID" value="NZ_LWHB01000109.1"/>
</dbReference>
<comment type="subcellular location">
    <subcellularLocation>
        <location evidence="11">Cytoplasm</location>
    </subcellularLocation>
</comment>
<dbReference type="Pfam" id="PF10431">
    <property type="entry name" value="ClpB_D2-small"/>
    <property type="match status" value="1"/>
</dbReference>
<comment type="similarity">
    <text evidence="1 10">Belongs to the ClpA/ClpB family.</text>
</comment>
<dbReference type="InterPro" id="IPR050130">
    <property type="entry name" value="ClpA_ClpB"/>
</dbReference>
<dbReference type="InterPro" id="IPR019489">
    <property type="entry name" value="Clp_ATPase_C"/>
</dbReference>
<dbReference type="InterPro" id="IPR028299">
    <property type="entry name" value="ClpA/B_CS2"/>
</dbReference>
<evidence type="ECO:0000256" key="10">
    <source>
        <dbReference type="RuleBase" id="RU004432"/>
    </source>
</evidence>
<evidence type="ECO:0000256" key="9">
    <source>
        <dbReference type="PROSITE-ProRule" id="PRU01251"/>
    </source>
</evidence>